<feature type="compositionally biased region" description="Basic residues" evidence="2">
    <location>
        <begin position="498"/>
        <end position="509"/>
    </location>
</feature>
<feature type="region of interest" description="Disordered" evidence="2">
    <location>
        <begin position="458"/>
        <end position="522"/>
    </location>
</feature>
<dbReference type="Gene3D" id="1.20.1260.60">
    <property type="entry name" value="Vacuolar protein sorting-associated protein Ist1"/>
    <property type="match status" value="1"/>
</dbReference>
<evidence type="ECO:0000256" key="2">
    <source>
        <dbReference type="SAM" id="MobiDB-lite"/>
    </source>
</evidence>
<name>A0A2P2J8A8_RHIMU</name>
<dbReference type="EMBL" id="GGEC01009154">
    <property type="protein sequence ID" value="MBW89637.1"/>
    <property type="molecule type" value="Transcribed_RNA"/>
</dbReference>
<sequence length="644" mass="72165">MLDGLLGRGFASKCKSLIKLTKSQIDVIRRKRNATLKFLKTDMAELLSNGLDVNAYGRAEGPLAELTLSSSYDLVEQYCDFVLKHLSVMQKMSHCPEDCREAVSSLMLAAARFSDLPMLRDLRHIFLERYGNSLDLFANQKFVENLSSKPFTMEQKVWLMQDIASEFSIKWDSRCFKQRMSKPPSVAQGKQKMYGSLPTNDDKCMSVKDKDTKGDKHKVLSKQLFEHANVAHRVLNNKEDHFSRGNKLDPAHLDSCNGYKKASFKEKDVLHRNKQDILFQAKQEASMQKHESLKDDASLKAIRLGTSSQRKKMESIDGGFKLPNGGENTVAGRDGQDIFTCGNSNTLSSYGGLLSKNDCNSSVAGNRYGVQHINANSTRNVHEEMVRDLQPHNKNFIPPPYMKPNSQLKDGKYGAKLGSYPTGSDGNVVLNDPLNNNRVTLSNCSEKTREGSCHENINYYQDEGMSNPISKSKSSRRRHPKSLSSYNDTGNLEDAGVVKRRLRSRRRDNSKRGPQILFDDEHNQVDEEERMIDKLLIHYSKKPSAYEADEGRRKPKTCHGHHQGTKVVKSPQHISGVGTDDISEKVAPPRSVSLPHEHTTSGAAKLFMRAASLQPGRSSPARHVHPNLPDYDDLAAQFAALKGS</sequence>
<dbReference type="AlphaFoldDB" id="A0A2P2J8A8"/>
<accession>A0A2P2J8A8</accession>
<dbReference type="FunFam" id="1.20.1260.60:FF:000002">
    <property type="entry name" value="Vacuolar protein sorting-associated protein IST1"/>
    <property type="match status" value="1"/>
</dbReference>
<comment type="similarity">
    <text evidence="1">Belongs to the IST1 family.</text>
</comment>
<dbReference type="GO" id="GO:0015031">
    <property type="term" value="P:protein transport"/>
    <property type="evidence" value="ECO:0007669"/>
    <property type="project" value="InterPro"/>
</dbReference>
<dbReference type="InterPro" id="IPR005061">
    <property type="entry name" value="Ist1"/>
</dbReference>
<reference evidence="3" key="1">
    <citation type="submission" date="2018-02" db="EMBL/GenBank/DDBJ databases">
        <title>Rhizophora mucronata_Transcriptome.</title>
        <authorList>
            <person name="Meera S.P."/>
            <person name="Sreeshan A."/>
            <person name="Augustine A."/>
        </authorList>
    </citation>
    <scope>NUCLEOTIDE SEQUENCE</scope>
    <source>
        <tissue evidence="3">Leaf</tissue>
    </source>
</reference>
<organism evidence="3">
    <name type="scientific">Rhizophora mucronata</name>
    <name type="common">Asiatic mangrove</name>
    <dbReference type="NCBI Taxonomy" id="61149"/>
    <lineage>
        <taxon>Eukaryota</taxon>
        <taxon>Viridiplantae</taxon>
        <taxon>Streptophyta</taxon>
        <taxon>Embryophyta</taxon>
        <taxon>Tracheophyta</taxon>
        <taxon>Spermatophyta</taxon>
        <taxon>Magnoliopsida</taxon>
        <taxon>eudicotyledons</taxon>
        <taxon>Gunneridae</taxon>
        <taxon>Pentapetalae</taxon>
        <taxon>rosids</taxon>
        <taxon>fabids</taxon>
        <taxon>Malpighiales</taxon>
        <taxon>Rhizophoraceae</taxon>
        <taxon>Rhizophora</taxon>
    </lineage>
</organism>
<dbReference type="InterPro" id="IPR042277">
    <property type="entry name" value="IST1-like"/>
</dbReference>
<dbReference type="Pfam" id="PF03398">
    <property type="entry name" value="Ist1"/>
    <property type="match status" value="1"/>
</dbReference>
<evidence type="ECO:0000256" key="1">
    <source>
        <dbReference type="ARBA" id="ARBA00005536"/>
    </source>
</evidence>
<protein>
    <submittedName>
        <fullName evidence="3">Uncharacterized protein MANES_03G020000</fullName>
    </submittedName>
</protein>
<dbReference type="PANTHER" id="PTHR12161">
    <property type="entry name" value="IST1 FAMILY MEMBER"/>
    <property type="match status" value="1"/>
</dbReference>
<evidence type="ECO:0000313" key="3">
    <source>
        <dbReference type="EMBL" id="MBW89637.1"/>
    </source>
</evidence>
<dbReference type="PANTHER" id="PTHR12161:SF14">
    <property type="entry name" value="REGULATOR OF VPS4 ACTIVITY IN THE MVB PATHWAY PROTEIN"/>
    <property type="match status" value="1"/>
</dbReference>
<proteinExistence type="inferred from homology"/>
<feature type="region of interest" description="Disordered" evidence="2">
    <location>
        <begin position="571"/>
        <end position="597"/>
    </location>
</feature>